<dbReference type="EMBL" id="CACRXK020001012">
    <property type="protein sequence ID" value="CAB3986414.1"/>
    <property type="molecule type" value="Genomic_DNA"/>
</dbReference>
<comment type="caution">
    <text evidence="1">The sequence shown here is derived from an EMBL/GenBank/DDBJ whole genome shotgun (WGS) entry which is preliminary data.</text>
</comment>
<dbReference type="Gene3D" id="3.90.215.10">
    <property type="entry name" value="Gamma Fibrinogen, chain A, domain 1"/>
    <property type="match status" value="1"/>
</dbReference>
<gene>
    <name evidence="1" type="ORF">PACLA_8A034886</name>
</gene>
<dbReference type="AlphaFoldDB" id="A0A6S7G0S3"/>
<name>A0A6S7G0S3_PARCT</name>
<evidence type="ECO:0000313" key="1">
    <source>
        <dbReference type="EMBL" id="CAB3986414.1"/>
    </source>
</evidence>
<proteinExistence type="predicted"/>
<evidence type="ECO:0000313" key="2">
    <source>
        <dbReference type="Proteomes" id="UP001152795"/>
    </source>
</evidence>
<accession>A0A6S7G0S3</accession>
<dbReference type="Proteomes" id="UP001152795">
    <property type="component" value="Unassembled WGS sequence"/>
</dbReference>
<reference evidence="1" key="1">
    <citation type="submission" date="2020-04" db="EMBL/GenBank/DDBJ databases">
        <authorList>
            <person name="Alioto T."/>
            <person name="Alioto T."/>
            <person name="Gomez Garrido J."/>
        </authorList>
    </citation>
    <scope>NUCLEOTIDE SEQUENCE</scope>
    <source>
        <strain evidence="1">A484AB</strain>
    </source>
</reference>
<keyword evidence="2" id="KW-1185">Reference proteome</keyword>
<organism evidence="1 2">
    <name type="scientific">Paramuricea clavata</name>
    <name type="common">Red gorgonian</name>
    <name type="synonym">Violescent sea-whip</name>
    <dbReference type="NCBI Taxonomy" id="317549"/>
    <lineage>
        <taxon>Eukaryota</taxon>
        <taxon>Metazoa</taxon>
        <taxon>Cnidaria</taxon>
        <taxon>Anthozoa</taxon>
        <taxon>Octocorallia</taxon>
        <taxon>Malacalcyonacea</taxon>
        <taxon>Plexauridae</taxon>
        <taxon>Paramuricea</taxon>
    </lineage>
</organism>
<protein>
    <submittedName>
        <fullName evidence="1">Uncharacterized protein</fullName>
    </submittedName>
</protein>
<dbReference type="InterPro" id="IPR014716">
    <property type="entry name" value="Fibrinogen_a/b/g_C_1"/>
</dbReference>
<sequence length="594" mass="66173">MAWCDVTTDGGGFVLVAKKNDPVTWTVPSSKETVDPHGKPHWSSTFGKVEMLDVRFQISTTSNFKDTKAHWSFRLANKRPLGQLLLRNSGGCTKDNPGIGDIAFVKDLQTGKVVNKNFRCSIFSGHLSRLIGWGQMNKCLQQPCSPGFAYFYGVRLDDSGSFSYSAHGNSKSSGILHSSTAFIGCSHQKCCACYGPKGGTKNYCLTDCTSINGGVVKKKVHAWIWIRSSIPKRAWRKCIEYTVTDKNGKKETYSVDEETGTRRKGSCAYSHDVRKNGAVLVAPNEKAERKIPSAPGLLLYRPDKEKLLIQGKKDWKEIAMVNEVKSLKKSVDSVKNAVRKVENKISKLNSYVFQRQDNSITSCKHLKNLRSGLVNGYYRIGAFSAYCDIVNNGWTLIARFSNNDLKNWIRDGKMWFDRSFSFGYPTSPTHNWDMISEAFWKVKGNEFKITRSDDSSHTALLQTTSNCLQGRTFRSKITSYGNFRNRAVWASNQCRGSCSVSYAGQYKTTAGFERHSCSSNLQSRNYIGFWCDWSGGDGAVMMIGGGGRSCGRADHGIGITEENAAKFGGDSNYDFGYEANNTPTSAYSLNLWVR</sequence>